<dbReference type="EMBL" id="GGEC01072791">
    <property type="protein sequence ID" value="MBX53275.1"/>
    <property type="molecule type" value="Transcribed_RNA"/>
</dbReference>
<organism evidence="1">
    <name type="scientific">Rhizophora mucronata</name>
    <name type="common">Asiatic mangrove</name>
    <dbReference type="NCBI Taxonomy" id="61149"/>
    <lineage>
        <taxon>Eukaryota</taxon>
        <taxon>Viridiplantae</taxon>
        <taxon>Streptophyta</taxon>
        <taxon>Embryophyta</taxon>
        <taxon>Tracheophyta</taxon>
        <taxon>Spermatophyta</taxon>
        <taxon>Magnoliopsida</taxon>
        <taxon>eudicotyledons</taxon>
        <taxon>Gunneridae</taxon>
        <taxon>Pentapetalae</taxon>
        <taxon>rosids</taxon>
        <taxon>fabids</taxon>
        <taxon>Malpighiales</taxon>
        <taxon>Rhizophoraceae</taxon>
        <taxon>Rhizophora</taxon>
    </lineage>
</organism>
<evidence type="ECO:0000313" key="1">
    <source>
        <dbReference type="EMBL" id="MBX53275.1"/>
    </source>
</evidence>
<accession>A0A2P2PEX4</accession>
<name>A0A2P2PEX4_RHIMU</name>
<dbReference type="AlphaFoldDB" id="A0A2P2PEX4"/>
<protein>
    <submittedName>
        <fullName evidence="1">Uncharacterized protein</fullName>
    </submittedName>
</protein>
<reference evidence="1" key="1">
    <citation type="submission" date="2018-02" db="EMBL/GenBank/DDBJ databases">
        <title>Rhizophora mucronata_Transcriptome.</title>
        <authorList>
            <person name="Meera S.P."/>
            <person name="Sreeshan A."/>
            <person name="Augustine A."/>
        </authorList>
    </citation>
    <scope>NUCLEOTIDE SEQUENCE</scope>
    <source>
        <tissue evidence="1">Leaf</tissue>
    </source>
</reference>
<proteinExistence type="predicted"/>
<sequence>MPGGLYGKGGQNSSYQTFFELFAT</sequence>